<dbReference type="Proteomes" id="UP001583172">
    <property type="component" value="Unassembled WGS sequence"/>
</dbReference>
<dbReference type="EMBL" id="JAZGSY010000022">
    <property type="protein sequence ID" value="KAL1843212.1"/>
    <property type="molecule type" value="Genomic_DNA"/>
</dbReference>
<name>A0ABR3VNJ2_HUMIN</name>
<organism evidence="2 3">
    <name type="scientific">Humicola insolens</name>
    <name type="common">Soft-rot fungus</name>
    <dbReference type="NCBI Taxonomy" id="85995"/>
    <lineage>
        <taxon>Eukaryota</taxon>
        <taxon>Fungi</taxon>
        <taxon>Dikarya</taxon>
        <taxon>Ascomycota</taxon>
        <taxon>Pezizomycotina</taxon>
        <taxon>Sordariomycetes</taxon>
        <taxon>Sordariomycetidae</taxon>
        <taxon>Sordariales</taxon>
        <taxon>Chaetomiaceae</taxon>
        <taxon>Mycothermus</taxon>
    </lineage>
</organism>
<feature type="chain" id="PRO_5045439056" evidence="1">
    <location>
        <begin position="24"/>
        <end position="297"/>
    </location>
</feature>
<evidence type="ECO:0000256" key="1">
    <source>
        <dbReference type="SAM" id="SignalP"/>
    </source>
</evidence>
<proteinExistence type="predicted"/>
<comment type="caution">
    <text evidence="2">The sequence shown here is derived from an EMBL/GenBank/DDBJ whole genome shotgun (WGS) entry which is preliminary data.</text>
</comment>
<evidence type="ECO:0000313" key="2">
    <source>
        <dbReference type="EMBL" id="KAL1843212.1"/>
    </source>
</evidence>
<gene>
    <name evidence="2" type="ORF">VTJ49DRAFT_2763</name>
</gene>
<reference evidence="2 3" key="1">
    <citation type="journal article" date="2024" name="Commun. Biol.">
        <title>Comparative genomic analysis of thermophilic fungi reveals convergent evolutionary adaptations and gene losses.</title>
        <authorList>
            <person name="Steindorff A.S."/>
            <person name="Aguilar-Pontes M.V."/>
            <person name="Robinson A.J."/>
            <person name="Andreopoulos B."/>
            <person name="LaButti K."/>
            <person name="Kuo A."/>
            <person name="Mondo S."/>
            <person name="Riley R."/>
            <person name="Otillar R."/>
            <person name="Haridas S."/>
            <person name="Lipzen A."/>
            <person name="Grimwood J."/>
            <person name="Schmutz J."/>
            <person name="Clum A."/>
            <person name="Reid I.D."/>
            <person name="Moisan M.C."/>
            <person name="Butler G."/>
            <person name="Nguyen T.T.M."/>
            <person name="Dewar K."/>
            <person name="Conant G."/>
            <person name="Drula E."/>
            <person name="Henrissat B."/>
            <person name="Hansel C."/>
            <person name="Singer S."/>
            <person name="Hutchinson M.I."/>
            <person name="de Vries R.P."/>
            <person name="Natvig D.O."/>
            <person name="Powell A.J."/>
            <person name="Tsang A."/>
            <person name="Grigoriev I.V."/>
        </authorList>
    </citation>
    <scope>NUCLEOTIDE SEQUENCE [LARGE SCALE GENOMIC DNA]</scope>
    <source>
        <strain evidence="2 3">CBS 620.91</strain>
    </source>
</reference>
<feature type="signal peptide" evidence="1">
    <location>
        <begin position="1"/>
        <end position="23"/>
    </location>
</feature>
<sequence length="297" mass="33546">MKFFTLLRALLLQLLLVPVHVLAGNVRAIFLYKDLRKSDINAIKSGGYNTAVIYGFRLLTTGNIVYTGSNTPGSSDLLVAAQGNYVGGDDLAARVRSLKQGSEIRRVEITIDAMMLRDLMKNPGTGPNLQFSRNLAALKQAWNLDAILHWDEIVYLYKPARDFGIMAGNLGFKFSLMTFHLDLLGGWYDLRYDINKNRPANDPTLDRFYVKCFNDSGGSYPPWWGKQLKQEMVPLLWTTNDAVPKYGNTPAQAKDKLIKWRNDGNWIGGGAFWRDHDIEAKGLSYQQYGQVLKELFP</sequence>
<keyword evidence="3" id="KW-1185">Reference proteome</keyword>
<accession>A0ABR3VNJ2</accession>
<evidence type="ECO:0000313" key="3">
    <source>
        <dbReference type="Proteomes" id="UP001583172"/>
    </source>
</evidence>
<keyword evidence="1" id="KW-0732">Signal</keyword>
<protein>
    <submittedName>
        <fullName evidence="2">Uncharacterized protein</fullName>
    </submittedName>
</protein>